<keyword evidence="1" id="KW-1133">Transmembrane helix</keyword>
<organism evidence="2 3">
    <name type="scientific">Candidatus Paralactobacillus gallistercoris</name>
    <dbReference type="NCBI Taxonomy" id="2838724"/>
    <lineage>
        <taxon>Bacteria</taxon>
        <taxon>Bacillati</taxon>
        <taxon>Bacillota</taxon>
        <taxon>Bacilli</taxon>
        <taxon>Lactobacillales</taxon>
        <taxon>Lactobacillaceae</taxon>
        <taxon>Lactobacillus</taxon>
    </lineage>
</organism>
<feature type="transmembrane region" description="Helical" evidence="1">
    <location>
        <begin position="60"/>
        <end position="84"/>
    </location>
</feature>
<keyword evidence="1" id="KW-0472">Membrane</keyword>
<dbReference type="AlphaFoldDB" id="A0A948TJJ9"/>
<proteinExistence type="predicted"/>
<dbReference type="EMBL" id="JAHLFS010000033">
    <property type="protein sequence ID" value="MBU3851577.1"/>
    <property type="molecule type" value="Genomic_DNA"/>
</dbReference>
<evidence type="ECO:0000313" key="3">
    <source>
        <dbReference type="Proteomes" id="UP000777303"/>
    </source>
</evidence>
<name>A0A948TJJ9_9LACO</name>
<accession>A0A948TJJ9</accession>
<evidence type="ECO:0000313" key="2">
    <source>
        <dbReference type="EMBL" id="MBU3851577.1"/>
    </source>
</evidence>
<feature type="transmembrane region" description="Helical" evidence="1">
    <location>
        <begin position="12"/>
        <end position="29"/>
    </location>
</feature>
<evidence type="ECO:0000256" key="1">
    <source>
        <dbReference type="SAM" id="Phobius"/>
    </source>
</evidence>
<sequence length="90" mass="9972">MKIKITPNQWLSLKISCLIGLIIPLIGWLEMTLGKSYVSKLSLPTIRHFNDALLGYGKSMMAGLAVIELLLALSPFICVIFLSIKKLAKK</sequence>
<reference evidence="2" key="2">
    <citation type="submission" date="2021-04" db="EMBL/GenBank/DDBJ databases">
        <authorList>
            <person name="Gilroy R."/>
        </authorList>
    </citation>
    <scope>NUCLEOTIDE SEQUENCE</scope>
    <source>
        <strain evidence="2">F6-6636</strain>
    </source>
</reference>
<protein>
    <submittedName>
        <fullName evidence="2">Uncharacterized protein</fullName>
    </submittedName>
</protein>
<reference evidence="2" key="1">
    <citation type="journal article" date="2021" name="PeerJ">
        <title>Extensive microbial diversity within the chicken gut microbiome revealed by metagenomics and culture.</title>
        <authorList>
            <person name="Gilroy R."/>
            <person name="Ravi A."/>
            <person name="Getino M."/>
            <person name="Pursley I."/>
            <person name="Horton D.L."/>
            <person name="Alikhan N.F."/>
            <person name="Baker D."/>
            <person name="Gharbi K."/>
            <person name="Hall N."/>
            <person name="Watson M."/>
            <person name="Adriaenssens E.M."/>
            <person name="Foster-Nyarko E."/>
            <person name="Jarju S."/>
            <person name="Secka A."/>
            <person name="Antonio M."/>
            <person name="Oren A."/>
            <person name="Chaudhuri R.R."/>
            <person name="La Ragione R."/>
            <person name="Hildebrand F."/>
            <person name="Pallen M.J."/>
        </authorList>
    </citation>
    <scope>NUCLEOTIDE SEQUENCE</scope>
    <source>
        <strain evidence="2">F6-6636</strain>
    </source>
</reference>
<dbReference type="Proteomes" id="UP000777303">
    <property type="component" value="Unassembled WGS sequence"/>
</dbReference>
<keyword evidence="1" id="KW-0812">Transmembrane</keyword>
<comment type="caution">
    <text evidence="2">The sequence shown here is derived from an EMBL/GenBank/DDBJ whole genome shotgun (WGS) entry which is preliminary data.</text>
</comment>
<gene>
    <name evidence="2" type="ORF">H9901_02650</name>
</gene>